<proteinExistence type="predicted"/>
<evidence type="ECO:0000256" key="1">
    <source>
        <dbReference type="SAM" id="Phobius"/>
    </source>
</evidence>
<accession>A0A6C0HZN3</accession>
<dbReference type="AlphaFoldDB" id="A0A6C0HZN3"/>
<feature type="transmembrane region" description="Helical" evidence="1">
    <location>
        <begin position="7"/>
        <end position="24"/>
    </location>
</feature>
<organism evidence="2">
    <name type="scientific">viral metagenome</name>
    <dbReference type="NCBI Taxonomy" id="1070528"/>
    <lineage>
        <taxon>unclassified sequences</taxon>
        <taxon>metagenomes</taxon>
        <taxon>organismal metagenomes</taxon>
    </lineage>
</organism>
<reference evidence="2" key="1">
    <citation type="journal article" date="2020" name="Nature">
        <title>Giant virus diversity and host interactions through global metagenomics.</title>
        <authorList>
            <person name="Schulz F."/>
            <person name="Roux S."/>
            <person name="Paez-Espino D."/>
            <person name="Jungbluth S."/>
            <person name="Walsh D.A."/>
            <person name="Denef V.J."/>
            <person name="McMahon K.D."/>
            <person name="Konstantinidis K.T."/>
            <person name="Eloe-Fadrosh E.A."/>
            <person name="Kyrpides N.C."/>
            <person name="Woyke T."/>
        </authorList>
    </citation>
    <scope>NUCLEOTIDE SEQUENCE</scope>
    <source>
        <strain evidence="2">GVMAG-M-3300023184-184</strain>
    </source>
</reference>
<sequence>MFESKNIYKYAIVLGVIVVVSYFGDKVRSTFNTKDKDEYEMIKKYLLNDSPLYGYNKPKIWIHTKYDINARKWRDFYSRNTTDLNQPYIHLTIKSIINHCSDNFHICLIDDESFSKLIPTWDIDMNITPEPMRSQYRQLGLAQLLYYYGGMVVPNSFLCTRNLKELYDQGTLGSKPFVCEAINRSSNINNKKDGSNLLFIPSTYFMGSKKNNIVILEYVEYLKERSLRGYYTNEYEFLGDTSIGSWGSVNKGKMNLVGGEFIGIKTNKGKQVLLEDLMEDNYLDLNPNMYGIYIPQDEILSRPKFQWFAVLDSAQILETKTFIAKHFKASIVDSYYDTTNSGEIKSTVAI</sequence>
<keyword evidence="1" id="KW-0472">Membrane</keyword>
<dbReference type="EMBL" id="MN740058">
    <property type="protein sequence ID" value="QHT86064.1"/>
    <property type="molecule type" value="Genomic_DNA"/>
</dbReference>
<evidence type="ECO:0000313" key="2">
    <source>
        <dbReference type="EMBL" id="QHT86064.1"/>
    </source>
</evidence>
<name>A0A6C0HZN3_9ZZZZ</name>
<keyword evidence="1" id="KW-0812">Transmembrane</keyword>
<keyword evidence="1" id="KW-1133">Transmembrane helix</keyword>
<protein>
    <submittedName>
        <fullName evidence="2">Uncharacterized protein</fullName>
    </submittedName>
</protein>